<evidence type="ECO:0000313" key="3">
    <source>
        <dbReference type="Proteomes" id="UP000193411"/>
    </source>
</evidence>
<gene>
    <name evidence="2" type="ORF">BCR44DRAFT_1152829</name>
</gene>
<sequence>MGQGSRHPPPLAKLRLDSHLSRPHPRQPTRHPLALARRRLGSLHLAPTLAARVPSCACTGPGPARVQRHGNQVAHILDLVKLAGSPAMHLRPVSRDTHGVRAVVFVSDVAAQFPTVEVKIESTAAESNSVAESNKTSKVIKVAKVYKDSEDIVVRLCKRATSIVRAGVIMQDLLPLIETGAQHASIHFNAAKDSQFAPVNASDLALGVHVLAHCLATGRTHPAFAPPLLNQQLLHPLAKARARARSPHRTLHPPPCPARATRPHLPLHLTII</sequence>
<keyword evidence="3" id="KW-1185">Reference proteome</keyword>
<evidence type="ECO:0000313" key="2">
    <source>
        <dbReference type="EMBL" id="ORZ34414.1"/>
    </source>
</evidence>
<proteinExistence type="predicted"/>
<feature type="region of interest" description="Disordered" evidence="1">
    <location>
        <begin position="1"/>
        <end position="30"/>
    </location>
</feature>
<accession>A0A1Y2HKA7</accession>
<evidence type="ECO:0000256" key="1">
    <source>
        <dbReference type="SAM" id="MobiDB-lite"/>
    </source>
</evidence>
<dbReference type="Proteomes" id="UP000193411">
    <property type="component" value="Unassembled WGS sequence"/>
</dbReference>
<name>A0A1Y2HKA7_9FUNG</name>
<protein>
    <submittedName>
        <fullName evidence="2">Uncharacterized protein</fullName>
    </submittedName>
</protein>
<comment type="caution">
    <text evidence="2">The sequence shown here is derived from an EMBL/GenBank/DDBJ whole genome shotgun (WGS) entry which is preliminary data.</text>
</comment>
<dbReference type="EMBL" id="MCFL01000028">
    <property type="protein sequence ID" value="ORZ34414.1"/>
    <property type="molecule type" value="Genomic_DNA"/>
</dbReference>
<dbReference type="AlphaFoldDB" id="A0A1Y2HKA7"/>
<reference evidence="2 3" key="1">
    <citation type="submission" date="2016-07" db="EMBL/GenBank/DDBJ databases">
        <title>Pervasive Adenine N6-methylation of Active Genes in Fungi.</title>
        <authorList>
            <consortium name="DOE Joint Genome Institute"/>
            <person name="Mondo S.J."/>
            <person name="Dannebaum R.O."/>
            <person name="Kuo R.C."/>
            <person name="Labutti K."/>
            <person name="Haridas S."/>
            <person name="Kuo A."/>
            <person name="Salamov A."/>
            <person name="Ahrendt S.R."/>
            <person name="Lipzen A."/>
            <person name="Sullivan W."/>
            <person name="Andreopoulos W.B."/>
            <person name="Clum A."/>
            <person name="Lindquist E."/>
            <person name="Daum C."/>
            <person name="Ramamoorthy G.K."/>
            <person name="Gryganskyi A."/>
            <person name="Culley D."/>
            <person name="Magnuson J.K."/>
            <person name="James T.Y."/>
            <person name="O'Malley M.A."/>
            <person name="Stajich J.E."/>
            <person name="Spatafora J.W."/>
            <person name="Visel A."/>
            <person name="Grigoriev I.V."/>
        </authorList>
    </citation>
    <scope>NUCLEOTIDE SEQUENCE [LARGE SCALE GENOMIC DNA]</scope>
    <source>
        <strain evidence="2 3">PL171</strain>
    </source>
</reference>
<organism evidence="2 3">
    <name type="scientific">Catenaria anguillulae PL171</name>
    <dbReference type="NCBI Taxonomy" id="765915"/>
    <lineage>
        <taxon>Eukaryota</taxon>
        <taxon>Fungi</taxon>
        <taxon>Fungi incertae sedis</taxon>
        <taxon>Blastocladiomycota</taxon>
        <taxon>Blastocladiomycetes</taxon>
        <taxon>Blastocladiales</taxon>
        <taxon>Catenariaceae</taxon>
        <taxon>Catenaria</taxon>
    </lineage>
</organism>